<gene>
    <name evidence="1" type="ORF">C5F47_05175</name>
</gene>
<proteinExistence type="predicted"/>
<keyword evidence="2" id="KW-1185">Reference proteome</keyword>
<dbReference type="EMBL" id="CP026993">
    <property type="protein sequence ID" value="QLH02983.1"/>
    <property type="molecule type" value="Genomic_DNA"/>
</dbReference>
<evidence type="ECO:0000313" key="2">
    <source>
        <dbReference type="Proteomes" id="UP000509771"/>
    </source>
</evidence>
<accession>A0A7D5R884</accession>
<dbReference type="OrthoDB" id="2848at2157"/>
<dbReference type="GeneID" id="56059407"/>
<protein>
    <submittedName>
        <fullName evidence="1">Uncharacterized protein</fullName>
    </submittedName>
</protein>
<sequence length="76" mass="8980">MTLQDEIKSVLDDFENSSSEKIFKILNQIKPHFKNELISEYLEGKIQKILDSPDEVEKKKQCKALTPYFDWYLQGL</sequence>
<organism evidence="1 2">
    <name type="scientific">Nitrosopumilus cobalaminigenes</name>
    <dbReference type="NCBI Taxonomy" id="1470066"/>
    <lineage>
        <taxon>Archaea</taxon>
        <taxon>Nitrososphaerota</taxon>
        <taxon>Nitrososphaeria</taxon>
        <taxon>Nitrosopumilales</taxon>
        <taxon>Nitrosopumilaceae</taxon>
        <taxon>Nitrosopumilus</taxon>
    </lineage>
</organism>
<dbReference type="RefSeq" id="WP_179360079.1">
    <property type="nucleotide sequence ID" value="NZ_CP026993.1"/>
</dbReference>
<reference evidence="1 2" key="1">
    <citation type="submission" date="2018-02" db="EMBL/GenBank/DDBJ databases">
        <title>Complete genome of Nitrosopumilus cobalaminigenes HCA1.</title>
        <authorList>
            <person name="Qin W."/>
            <person name="Zheng Y."/>
            <person name="Stahl D.A."/>
        </authorList>
    </citation>
    <scope>NUCLEOTIDE SEQUENCE [LARGE SCALE GENOMIC DNA]</scope>
    <source>
        <strain evidence="1 2">HCA1</strain>
    </source>
</reference>
<name>A0A7D5R884_9ARCH</name>
<dbReference type="Proteomes" id="UP000509771">
    <property type="component" value="Chromosome"/>
</dbReference>
<dbReference type="KEGG" id="ncl:C5F47_05175"/>
<dbReference type="AlphaFoldDB" id="A0A7D5R884"/>
<evidence type="ECO:0000313" key="1">
    <source>
        <dbReference type="EMBL" id="QLH02983.1"/>
    </source>
</evidence>